<dbReference type="EMBL" id="JBHTAR010000011">
    <property type="protein sequence ID" value="MFC7198646.1"/>
    <property type="molecule type" value="Genomic_DNA"/>
</dbReference>
<keyword evidence="5 8" id="KW-0812">Transmembrane</keyword>
<dbReference type="InterPro" id="IPR004776">
    <property type="entry name" value="Mem_transp_PIN-like"/>
</dbReference>
<evidence type="ECO:0000256" key="8">
    <source>
        <dbReference type="SAM" id="Phobius"/>
    </source>
</evidence>
<evidence type="ECO:0000256" key="3">
    <source>
        <dbReference type="ARBA" id="ARBA00022448"/>
    </source>
</evidence>
<dbReference type="InterPro" id="IPR038770">
    <property type="entry name" value="Na+/solute_symporter_sf"/>
</dbReference>
<keyword evidence="6 8" id="KW-1133">Transmembrane helix</keyword>
<feature type="transmembrane region" description="Helical" evidence="8">
    <location>
        <begin position="159"/>
        <end position="181"/>
    </location>
</feature>
<comment type="caution">
    <text evidence="9">The sequence shown here is derived from an EMBL/GenBank/DDBJ whole genome shotgun (WGS) entry which is preliminary data.</text>
</comment>
<evidence type="ECO:0000256" key="2">
    <source>
        <dbReference type="ARBA" id="ARBA00010145"/>
    </source>
</evidence>
<evidence type="ECO:0000256" key="7">
    <source>
        <dbReference type="ARBA" id="ARBA00023136"/>
    </source>
</evidence>
<name>A0ABD5Z0E7_9EURY</name>
<feature type="transmembrane region" description="Helical" evidence="8">
    <location>
        <begin position="33"/>
        <end position="53"/>
    </location>
</feature>
<feature type="transmembrane region" description="Helical" evidence="8">
    <location>
        <begin position="250"/>
        <end position="269"/>
    </location>
</feature>
<protein>
    <submittedName>
        <fullName evidence="9">AEC family transporter</fullName>
    </submittedName>
</protein>
<keyword evidence="4" id="KW-1003">Cell membrane</keyword>
<organism evidence="9 10">
    <name type="scientific">Halospeciosus flavus</name>
    <dbReference type="NCBI Taxonomy" id="3032283"/>
    <lineage>
        <taxon>Archaea</taxon>
        <taxon>Methanobacteriati</taxon>
        <taxon>Methanobacteriota</taxon>
        <taxon>Stenosarchaea group</taxon>
        <taxon>Halobacteria</taxon>
        <taxon>Halobacteriales</taxon>
        <taxon>Halobacteriaceae</taxon>
        <taxon>Halospeciosus</taxon>
    </lineage>
</organism>
<dbReference type="RefSeq" id="WP_279528604.1">
    <property type="nucleotide sequence ID" value="NZ_CP122312.1"/>
</dbReference>
<dbReference type="PANTHER" id="PTHR36838:SF3">
    <property type="entry name" value="TRANSPORTER AUXIN EFFLUX CARRIER EC FAMILY"/>
    <property type="match status" value="1"/>
</dbReference>
<evidence type="ECO:0000313" key="10">
    <source>
        <dbReference type="Proteomes" id="UP001596447"/>
    </source>
</evidence>
<proteinExistence type="inferred from homology"/>
<evidence type="ECO:0000256" key="4">
    <source>
        <dbReference type="ARBA" id="ARBA00022475"/>
    </source>
</evidence>
<evidence type="ECO:0000256" key="5">
    <source>
        <dbReference type="ARBA" id="ARBA00022692"/>
    </source>
</evidence>
<sequence length="302" mass="30809">MSLLLDVAYMLGLLGAGTAARWLGLLTTERTDVLTAFAFYLALPALIFSSTATKSLESVFSPALVFGFLFVLCAVAAVGWVVHRRASSPATRSVAVVQSYHTNLGFLGLPIVAMTFGDLVTAKASLLLGVGALVQTPVTVLVLTFLNDADASLRSELRGVVTNPVLAALVVGLVCSATGFVPPAAVLSGASTVGSLALPAALLSVGASLSFDADDVDPSIVTSVVALKVLVMPLVALVAFSLLAVDDAGVKAGTVMLAMPTAISTFVYADQLGGDTRLASTTVFTSTVVSLGVVLVLVQFFG</sequence>
<feature type="transmembrane region" description="Helical" evidence="8">
    <location>
        <begin position="225"/>
        <end position="244"/>
    </location>
</feature>
<dbReference type="Pfam" id="PF03547">
    <property type="entry name" value="Mem_trans"/>
    <property type="match status" value="2"/>
</dbReference>
<accession>A0ABD5Z0E7</accession>
<evidence type="ECO:0000256" key="1">
    <source>
        <dbReference type="ARBA" id="ARBA00004651"/>
    </source>
</evidence>
<dbReference type="PANTHER" id="PTHR36838">
    <property type="entry name" value="AUXIN EFFLUX CARRIER FAMILY PROTEIN"/>
    <property type="match status" value="1"/>
</dbReference>
<keyword evidence="7 8" id="KW-0472">Membrane</keyword>
<gene>
    <name evidence="9" type="ORF">ACFQJ9_04285</name>
</gene>
<feature type="transmembrane region" description="Helical" evidence="8">
    <location>
        <begin position="126"/>
        <end position="147"/>
    </location>
</feature>
<evidence type="ECO:0000313" key="9">
    <source>
        <dbReference type="EMBL" id="MFC7198646.1"/>
    </source>
</evidence>
<comment type="subcellular location">
    <subcellularLocation>
        <location evidence="1">Cell membrane</location>
        <topology evidence="1">Multi-pass membrane protein</topology>
    </subcellularLocation>
</comment>
<feature type="transmembrane region" description="Helical" evidence="8">
    <location>
        <begin position="281"/>
        <end position="301"/>
    </location>
</feature>
<keyword evidence="10" id="KW-1185">Reference proteome</keyword>
<feature type="transmembrane region" description="Helical" evidence="8">
    <location>
        <begin position="103"/>
        <end position="120"/>
    </location>
</feature>
<reference evidence="9 10" key="1">
    <citation type="journal article" date="2019" name="Int. J. Syst. Evol. Microbiol.">
        <title>The Global Catalogue of Microorganisms (GCM) 10K type strain sequencing project: providing services to taxonomists for standard genome sequencing and annotation.</title>
        <authorList>
            <consortium name="The Broad Institute Genomics Platform"/>
            <consortium name="The Broad Institute Genome Sequencing Center for Infectious Disease"/>
            <person name="Wu L."/>
            <person name="Ma J."/>
        </authorList>
    </citation>
    <scope>NUCLEOTIDE SEQUENCE [LARGE SCALE GENOMIC DNA]</scope>
    <source>
        <strain evidence="9 10">XZGYJ-43</strain>
    </source>
</reference>
<keyword evidence="3" id="KW-0813">Transport</keyword>
<dbReference type="AlphaFoldDB" id="A0ABD5Z0E7"/>
<feature type="transmembrane region" description="Helical" evidence="8">
    <location>
        <begin position="59"/>
        <end position="82"/>
    </location>
</feature>
<dbReference type="Proteomes" id="UP001596447">
    <property type="component" value="Unassembled WGS sequence"/>
</dbReference>
<evidence type="ECO:0000256" key="6">
    <source>
        <dbReference type="ARBA" id="ARBA00022989"/>
    </source>
</evidence>
<feature type="transmembrane region" description="Helical" evidence="8">
    <location>
        <begin position="6"/>
        <end position="26"/>
    </location>
</feature>
<comment type="similarity">
    <text evidence="2">Belongs to the auxin efflux carrier (TC 2.A.69) family.</text>
</comment>
<dbReference type="GO" id="GO:0005886">
    <property type="term" value="C:plasma membrane"/>
    <property type="evidence" value="ECO:0007669"/>
    <property type="project" value="UniProtKB-SubCell"/>
</dbReference>
<dbReference type="Gene3D" id="1.20.1530.20">
    <property type="match status" value="1"/>
</dbReference>
<feature type="transmembrane region" description="Helical" evidence="8">
    <location>
        <begin position="193"/>
        <end position="213"/>
    </location>
</feature>